<proteinExistence type="predicted"/>
<reference evidence="1 2" key="1">
    <citation type="submission" date="2017-10" db="EMBL/GenBank/DDBJ databases">
        <title>The draft genome sequence of Lewinella nigricans NBRC 102662.</title>
        <authorList>
            <person name="Wang K."/>
        </authorList>
    </citation>
    <scope>NUCLEOTIDE SEQUENCE [LARGE SCALE GENOMIC DNA]</scope>
    <source>
        <strain evidence="1 2">NBRC 102662</strain>
    </source>
</reference>
<dbReference type="RefSeq" id="WP_099154320.1">
    <property type="nucleotide sequence ID" value="NZ_PDUD01000042.1"/>
</dbReference>
<organism evidence="1 2">
    <name type="scientific">Flavilitoribacter nigricans (strain ATCC 23147 / DSM 23189 / NBRC 102662 / NCIMB 1420 / SS-2)</name>
    <name type="common">Lewinella nigricans</name>
    <dbReference type="NCBI Taxonomy" id="1122177"/>
    <lineage>
        <taxon>Bacteria</taxon>
        <taxon>Pseudomonadati</taxon>
        <taxon>Bacteroidota</taxon>
        <taxon>Saprospiria</taxon>
        <taxon>Saprospirales</taxon>
        <taxon>Lewinellaceae</taxon>
        <taxon>Flavilitoribacter</taxon>
    </lineage>
</organism>
<keyword evidence="2" id="KW-1185">Reference proteome</keyword>
<protein>
    <recommendedName>
        <fullName evidence="3">GNAT family N-acetyltransferase</fullName>
    </recommendedName>
</protein>
<accession>A0A2D0N171</accession>
<dbReference type="OrthoDB" id="928069at2"/>
<dbReference type="AlphaFoldDB" id="A0A2D0N171"/>
<evidence type="ECO:0000313" key="2">
    <source>
        <dbReference type="Proteomes" id="UP000223913"/>
    </source>
</evidence>
<evidence type="ECO:0008006" key="3">
    <source>
        <dbReference type="Google" id="ProtNLM"/>
    </source>
</evidence>
<comment type="caution">
    <text evidence="1">The sequence shown here is derived from an EMBL/GenBank/DDBJ whole genome shotgun (WGS) entry which is preliminary data.</text>
</comment>
<dbReference type="EMBL" id="PDUD01000042">
    <property type="protein sequence ID" value="PHN02292.1"/>
    <property type="molecule type" value="Genomic_DNA"/>
</dbReference>
<evidence type="ECO:0000313" key="1">
    <source>
        <dbReference type="EMBL" id="PHN02292.1"/>
    </source>
</evidence>
<name>A0A2D0N171_FLAN2</name>
<gene>
    <name evidence="1" type="ORF">CRP01_32860</name>
</gene>
<dbReference type="Proteomes" id="UP000223913">
    <property type="component" value="Unassembled WGS sequence"/>
</dbReference>
<sequence length="375" mass="43422">MNRKIIFERGSWSLVRADEPEKEFVELLVRTVWGTPGKTLYQHLDTRQRIGQLQRATYINLMRSGKALAGMTLCRRTTPEGNHTADAYYIRYLSFTERLRNKKAAKNRLVPDGSFVIHPRSFIKNQLFELFSRPELIAPVSADYARAFYYAYVESENQRSLQICSAFGFQKVRSFRTLPFSRFFPKRDAGVRKIRPQEQEAIRQSVSAQHRDHHLFFPDHLFQDDHYYVLQREGQIVAGLRAMPVNWVINHLPGFSGKLTLNLVPHLPLLSRLFNPKDFRFAAFEGIYLRPGYEAEIFTLMEGVLAELGLHTGMLWLDDASERYRFFLQSGKLGLLHHLEKPSPVNILIRFADPDPATVEAYRNAPVYISALDLT</sequence>